<evidence type="ECO:0000256" key="1">
    <source>
        <dbReference type="ARBA" id="ARBA00004117"/>
    </source>
</evidence>
<organism evidence="14 15">
    <name type="scientific">Caldalkalibacillus horti</name>
    <dbReference type="NCBI Taxonomy" id="77523"/>
    <lineage>
        <taxon>Bacteria</taxon>
        <taxon>Bacillati</taxon>
        <taxon>Bacillota</taxon>
        <taxon>Bacilli</taxon>
        <taxon>Bacillales</taxon>
        <taxon>Bacillaceae</taxon>
        <taxon>Caldalkalibacillus</taxon>
    </lineage>
</organism>
<accession>A0ABT9VUV1</accession>
<dbReference type="NCBIfam" id="TIGR00206">
    <property type="entry name" value="fliF"/>
    <property type="match status" value="1"/>
</dbReference>
<evidence type="ECO:0000256" key="2">
    <source>
        <dbReference type="ARBA" id="ARBA00004651"/>
    </source>
</evidence>
<keyword evidence="14" id="KW-0969">Cilium</keyword>
<feature type="transmembrane region" description="Helical" evidence="11">
    <location>
        <begin position="442"/>
        <end position="463"/>
    </location>
</feature>
<evidence type="ECO:0000256" key="3">
    <source>
        <dbReference type="ARBA" id="ARBA00007971"/>
    </source>
</evidence>
<gene>
    <name evidence="14" type="ORF">J2S11_000560</name>
</gene>
<evidence type="ECO:0000259" key="12">
    <source>
        <dbReference type="Pfam" id="PF01514"/>
    </source>
</evidence>
<comment type="caution">
    <text evidence="14">The sequence shown here is derived from an EMBL/GenBank/DDBJ whole genome shotgun (WGS) entry which is preliminary data.</text>
</comment>
<dbReference type="PANTHER" id="PTHR30046:SF0">
    <property type="entry name" value="FLAGELLAR M-RING PROTEIN"/>
    <property type="match status" value="1"/>
</dbReference>
<keyword evidence="15" id="KW-1185">Reference proteome</keyword>
<feature type="domain" description="Flagellar M-ring C-terminal" evidence="13">
    <location>
        <begin position="261"/>
        <end position="397"/>
    </location>
</feature>
<dbReference type="InterPro" id="IPR013556">
    <property type="entry name" value="Flag_M-ring_C"/>
</dbReference>
<evidence type="ECO:0000256" key="6">
    <source>
        <dbReference type="ARBA" id="ARBA00022989"/>
    </source>
</evidence>
<keyword evidence="14" id="KW-0966">Cell projection</keyword>
<keyword evidence="6 11" id="KW-1133">Transmembrane helix</keyword>
<dbReference type="InterPro" id="IPR043427">
    <property type="entry name" value="YscJ/FliF"/>
</dbReference>
<comment type="similarity">
    <text evidence="3 9">Belongs to the FliF family.</text>
</comment>
<sequence>MREQLLRIKDRGLETWSQLANRQKVIIIGIIVLLLVSLILLISWASKPEYATLYTNLSQSETGEIVSEIESRGIPVQIAPDGRSVSVPRTEVERLKVELAYAGIPRSGNINYSVFSENMGFGTTDRQFDVVERDAMQNELRYLIEQIDGIDQAKVMITLPKESVWLMNEEQAATASVLLTTRQGLELNQVQVQGLYHLISKSVPQLPVENIVVMDQNWGSYELADPTELDTTLSQHQQQRQVIRDIERDIQRELQQMLGIIMGQNRVVVSVFANVNFDRETREEHLVTPTAPDTNEGIAVSIERIQESFEGQGGTVGGIPGTGDGDIAGYQGAEGSGDSEYERIEERINRDVNRIFRNIVASPYTIEDLTINVGFEPVDPETDSEETVEGIRGILRSVVSTYMSTSSVEFTQDELDQKINVFTSTFSGTPEFETPTAEANNIWLYILGGVAALAIGALAYVLIRNRRKNEEAEAEEEIPAAPFLEEFDFDQENEETARRKRIERLAKNKPEEFVKLLRTWLADD</sequence>
<reference evidence="14 15" key="1">
    <citation type="submission" date="2023-07" db="EMBL/GenBank/DDBJ databases">
        <title>Genomic Encyclopedia of Type Strains, Phase IV (KMG-IV): sequencing the most valuable type-strain genomes for metagenomic binning, comparative biology and taxonomic classification.</title>
        <authorList>
            <person name="Goeker M."/>
        </authorList>
    </citation>
    <scope>NUCLEOTIDE SEQUENCE [LARGE SCALE GENOMIC DNA]</scope>
    <source>
        <strain evidence="14 15">DSM 12751</strain>
    </source>
</reference>
<proteinExistence type="inferred from homology"/>
<keyword evidence="14" id="KW-0282">Flagellum</keyword>
<dbReference type="PIRSF" id="PIRSF004862">
    <property type="entry name" value="FliF"/>
    <property type="match status" value="1"/>
</dbReference>
<comment type="subcellular location">
    <subcellularLocation>
        <location evidence="1 9">Bacterial flagellum basal body</location>
    </subcellularLocation>
    <subcellularLocation>
        <location evidence="2">Cell membrane</location>
        <topology evidence="2">Multi-pass membrane protein</topology>
    </subcellularLocation>
</comment>
<protein>
    <recommendedName>
        <fullName evidence="9">Flagellar M-ring protein</fullName>
    </recommendedName>
</protein>
<evidence type="ECO:0000313" key="15">
    <source>
        <dbReference type="Proteomes" id="UP001235840"/>
    </source>
</evidence>
<keyword evidence="8 9" id="KW-0975">Bacterial flagellum</keyword>
<dbReference type="PANTHER" id="PTHR30046">
    <property type="entry name" value="FLAGELLAR M-RING PROTEIN"/>
    <property type="match status" value="1"/>
</dbReference>
<dbReference type="InterPro" id="IPR045851">
    <property type="entry name" value="AMP-bd_C_sf"/>
</dbReference>
<evidence type="ECO:0000256" key="9">
    <source>
        <dbReference type="PIRNR" id="PIRNR004862"/>
    </source>
</evidence>
<evidence type="ECO:0000256" key="4">
    <source>
        <dbReference type="ARBA" id="ARBA00022475"/>
    </source>
</evidence>
<keyword evidence="4" id="KW-1003">Cell membrane</keyword>
<keyword evidence="7 11" id="KW-0472">Membrane</keyword>
<keyword evidence="5 11" id="KW-0812">Transmembrane</keyword>
<feature type="region of interest" description="Disordered" evidence="10">
    <location>
        <begin position="319"/>
        <end position="339"/>
    </location>
</feature>
<name>A0ABT9VUV1_9BACI</name>
<dbReference type="EMBL" id="JAUSTY010000002">
    <property type="protein sequence ID" value="MDQ0164660.1"/>
    <property type="molecule type" value="Genomic_DNA"/>
</dbReference>
<dbReference type="Pfam" id="PF01514">
    <property type="entry name" value="YscJ_FliF"/>
    <property type="match status" value="1"/>
</dbReference>
<evidence type="ECO:0000313" key="14">
    <source>
        <dbReference type="EMBL" id="MDQ0164660.1"/>
    </source>
</evidence>
<dbReference type="Proteomes" id="UP001235840">
    <property type="component" value="Unassembled WGS sequence"/>
</dbReference>
<dbReference type="PRINTS" id="PR01009">
    <property type="entry name" value="FLGMRINGFLIF"/>
</dbReference>
<evidence type="ECO:0000256" key="10">
    <source>
        <dbReference type="SAM" id="MobiDB-lite"/>
    </source>
</evidence>
<evidence type="ECO:0000256" key="5">
    <source>
        <dbReference type="ARBA" id="ARBA00022692"/>
    </source>
</evidence>
<evidence type="ECO:0000259" key="13">
    <source>
        <dbReference type="Pfam" id="PF08345"/>
    </source>
</evidence>
<dbReference type="Gene3D" id="3.30.300.30">
    <property type="match status" value="1"/>
</dbReference>
<comment type="function">
    <text evidence="9">The M ring may be actively involved in energy transduction.</text>
</comment>
<feature type="transmembrane region" description="Helical" evidence="11">
    <location>
        <begin position="25"/>
        <end position="45"/>
    </location>
</feature>
<feature type="domain" description="Flagellar M-ring N-terminal" evidence="12">
    <location>
        <begin position="46"/>
        <end position="217"/>
    </location>
</feature>
<dbReference type="Pfam" id="PF08345">
    <property type="entry name" value="YscJ_FliF_C"/>
    <property type="match status" value="1"/>
</dbReference>
<dbReference type="InterPro" id="IPR000067">
    <property type="entry name" value="FlgMring_FliF"/>
</dbReference>
<evidence type="ECO:0000256" key="11">
    <source>
        <dbReference type="SAM" id="Phobius"/>
    </source>
</evidence>
<dbReference type="RefSeq" id="WP_307390601.1">
    <property type="nucleotide sequence ID" value="NZ_BAAADK010000018.1"/>
</dbReference>
<evidence type="ECO:0000256" key="8">
    <source>
        <dbReference type="ARBA" id="ARBA00023143"/>
    </source>
</evidence>
<evidence type="ECO:0000256" key="7">
    <source>
        <dbReference type="ARBA" id="ARBA00023136"/>
    </source>
</evidence>
<dbReference type="InterPro" id="IPR006182">
    <property type="entry name" value="FliF_N_dom"/>
</dbReference>